<dbReference type="OrthoDB" id="345880at2"/>
<evidence type="ECO:0008006" key="6">
    <source>
        <dbReference type="Google" id="ProtNLM"/>
    </source>
</evidence>
<dbReference type="RefSeq" id="WP_111501881.1">
    <property type="nucleotide sequence ID" value="NZ_QKYN01000066.1"/>
</dbReference>
<dbReference type="SUPFAM" id="SSF53649">
    <property type="entry name" value="Alkaline phosphatase-like"/>
    <property type="match status" value="1"/>
</dbReference>
<dbReference type="Pfam" id="PF04185">
    <property type="entry name" value="Phosphoesterase"/>
    <property type="match status" value="1"/>
</dbReference>
<keyword evidence="1" id="KW-0378">Hydrolase</keyword>
<dbReference type="GO" id="GO:0016020">
    <property type="term" value="C:membrane"/>
    <property type="evidence" value="ECO:0007669"/>
    <property type="project" value="InterPro"/>
</dbReference>
<dbReference type="SUPFAM" id="SSF49785">
    <property type="entry name" value="Galactose-binding domain-like"/>
    <property type="match status" value="1"/>
</dbReference>
<dbReference type="InterPro" id="IPR007312">
    <property type="entry name" value="Phosphoesterase"/>
</dbReference>
<dbReference type="SUPFAM" id="SSF49313">
    <property type="entry name" value="Cadherin-like"/>
    <property type="match status" value="1"/>
</dbReference>
<dbReference type="InterPro" id="IPR017850">
    <property type="entry name" value="Alkaline_phosphatase_core_sf"/>
</dbReference>
<dbReference type="PANTHER" id="PTHR31956:SF1">
    <property type="entry name" value="NON-SPECIFIC PHOSPHOLIPASE C1"/>
    <property type="match status" value="1"/>
</dbReference>
<dbReference type="PANTHER" id="PTHR31956">
    <property type="entry name" value="NON-SPECIFIC PHOSPHOLIPASE C4-RELATED"/>
    <property type="match status" value="1"/>
</dbReference>
<evidence type="ECO:0000256" key="2">
    <source>
        <dbReference type="ARBA" id="ARBA00023026"/>
    </source>
</evidence>
<reference evidence="4 5" key="1">
    <citation type="submission" date="2018-06" db="EMBL/GenBank/DDBJ databases">
        <title>Streptacidiphilus pinicola sp. nov., isolated from pine grove soil.</title>
        <authorList>
            <person name="Roh S.G."/>
            <person name="Park S."/>
            <person name="Kim M.-K."/>
            <person name="Yun B.-R."/>
            <person name="Park J."/>
            <person name="Kim M.J."/>
            <person name="Kim Y.S."/>
            <person name="Kim S.B."/>
        </authorList>
    </citation>
    <scope>NUCLEOTIDE SEQUENCE [LARGE SCALE GENOMIC DNA]</scope>
    <source>
        <strain evidence="4 5">MMS16-CNU450</strain>
    </source>
</reference>
<dbReference type="Gene3D" id="2.60.40.10">
    <property type="entry name" value="Immunoglobulins"/>
    <property type="match status" value="1"/>
</dbReference>
<keyword evidence="2" id="KW-0843">Virulence</keyword>
<dbReference type="GO" id="GO:0005509">
    <property type="term" value="F:calcium ion binding"/>
    <property type="evidence" value="ECO:0007669"/>
    <property type="project" value="InterPro"/>
</dbReference>
<comment type="caution">
    <text evidence="4">The sequence shown here is derived from an EMBL/GenBank/DDBJ whole genome shotgun (WGS) entry which is preliminary data.</text>
</comment>
<evidence type="ECO:0000313" key="4">
    <source>
        <dbReference type="EMBL" id="RAG84382.1"/>
    </source>
</evidence>
<gene>
    <name evidence="4" type="ORF">DN069_17110</name>
</gene>
<dbReference type="GO" id="GO:0005975">
    <property type="term" value="P:carbohydrate metabolic process"/>
    <property type="evidence" value="ECO:0007669"/>
    <property type="project" value="UniProtKB-ARBA"/>
</dbReference>
<evidence type="ECO:0000256" key="1">
    <source>
        <dbReference type="ARBA" id="ARBA00022801"/>
    </source>
</evidence>
<protein>
    <recommendedName>
        <fullName evidence="6">Acid phosphatase</fullName>
    </recommendedName>
</protein>
<organism evidence="4 5">
    <name type="scientific">Streptacidiphilus pinicola</name>
    <dbReference type="NCBI Taxonomy" id="2219663"/>
    <lineage>
        <taxon>Bacteria</taxon>
        <taxon>Bacillati</taxon>
        <taxon>Actinomycetota</taxon>
        <taxon>Actinomycetes</taxon>
        <taxon>Kitasatosporales</taxon>
        <taxon>Streptomycetaceae</taxon>
        <taxon>Streptacidiphilus</taxon>
    </lineage>
</organism>
<dbReference type="EMBL" id="QKYN01000066">
    <property type="protein sequence ID" value="RAG84382.1"/>
    <property type="molecule type" value="Genomic_DNA"/>
</dbReference>
<name>A0A2X0IH41_9ACTN</name>
<keyword evidence="5" id="KW-1185">Reference proteome</keyword>
<dbReference type="Proteomes" id="UP000248889">
    <property type="component" value="Unassembled WGS sequence"/>
</dbReference>
<feature type="signal peptide" evidence="3">
    <location>
        <begin position="1"/>
        <end position="27"/>
    </location>
</feature>
<proteinExistence type="predicted"/>
<dbReference type="InterPro" id="IPR013783">
    <property type="entry name" value="Ig-like_fold"/>
</dbReference>
<dbReference type="InterPro" id="IPR015919">
    <property type="entry name" value="Cadherin-like_sf"/>
</dbReference>
<dbReference type="Pfam" id="PF05345">
    <property type="entry name" value="He_PIG"/>
    <property type="match status" value="1"/>
</dbReference>
<dbReference type="Gene3D" id="2.60.120.260">
    <property type="entry name" value="Galactose-binding domain-like"/>
    <property type="match status" value="1"/>
</dbReference>
<dbReference type="AlphaFoldDB" id="A0A2X0IH41"/>
<dbReference type="GO" id="GO:0042578">
    <property type="term" value="F:phosphoric ester hydrolase activity"/>
    <property type="evidence" value="ECO:0007669"/>
    <property type="project" value="UniProtKB-ARBA"/>
</dbReference>
<dbReference type="InterPro" id="IPR008979">
    <property type="entry name" value="Galactose-bd-like_sf"/>
</dbReference>
<feature type="chain" id="PRO_5039606473" description="Acid phosphatase" evidence="3">
    <location>
        <begin position="28"/>
        <end position="526"/>
    </location>
</feature>
<keyword evidence="3" id="KW-0732">Signal</keyword>
<evidence type="ECO:0000256" key="3">
    <source>
        <dbReference type="SAM" id="SignalP"/>
    </source>
</evidence>
<sequence length="526" mass="53824">MKPIRTTLATLAALGAAVAGLAAPATAARAATSVPAFDHIVVVIEENHAYDEIIGSSSAPYINNLASQGAVFTQSFAVTHPSEPNYLELFSGSTQGVSDDSCPHSFSGPDLGGETLAAGKTFTGYSESMPSDGYTGCTSGNYARKHNPWSDFTDVPAADNRTFAAFPSDYTTLPKLSFVVPNLQDDMHDGTIQQGDSWLQSNIDGYAQWAKAHNSLLVVTWDEDDSSASNQIPTLMVGQGVTPGQYSENITHDNVLRTVEDSLGVAPTNNAVNATPITDVFGTSGGTGNTVTVTNPGTQTSTAGTAASLQLQGSDSASGQTLSWSATGLPAGLSLNSSTGVVSGTPSTAGTSQVTVTATDGTGVSGSASFSWTVNPQAGGGGGVANGGFESGDFTGWTTTGTTSVVNSGAHSGSYAAQLGAQTATNGDSTAAQTFTAPSGTSQLSFWYDNVCPDTVQYDWATATLKDNTAGTTQTVLANTCVSNSGWTQLTNAVTAGHSYTLTLVSHDDNYPGDPTYTLYDDVTLG</sequence>
<accession>A0A2X0IH41</accession>
<evidence type="ECO:0000313" key="5">
    <source>
        <dbReference type="Proteomes" id="UP000248889"/>
    </source>
</evidence>